<name>A0ACB9X1K3_CHAAC</name>
<feature type="non-terminal residue" evidence="1">
    <location>
        <position position="1"/>
    </location>
</feature>
<evidence type="ECO:0000313" key="2">
    <source>
        <dbReference type="Proteomes" id="UP001057452"/>
    </source>
</evidence>
<dbReference type="EMBL" id="CM043793">
    <property type="protein sequence ID" value="KAI4820074.1"/>
    <property type="molecule type" value="Genomic_DNA"/>
</dbReference>
<gene>
    <name evidence="1" type="ORF">KUCAC02_028066</name>
</gene>
<proteinExistence type="predicted"/>
<protein>
    <submittedName>
        <fullName evidence="1">Uncharacterized protein</fullName>
    </submittedName>
</protein>
<feature type="non-terminal residue" evidence="1">
    <location>
        <position position="116"/>
    </location>
</feature>
<sequence length="116" mass="12242">YRTTAAVNSTALIFPALREGGEAINTAAGHRGPALVGHGALKANGGQIRHSCDLGGHEARRGQTEQTLREPNAGSQVLIQPKLHSPSEANQTTTERLREKGREGGKHGEELAQCVS</sequence>
<keyword evidence="2" id="KW-1185">Reference proteome</keyword>
<accession>A0ACB9X1K3</accession>
<comment type="caution">
    <text evidence="1">The sequence shown here is derived from an EMBL/GenBank/DDBJ whole genome shotgun (WGS) entry which is preliminary data.</text>
</comment>
<evidence type="ECO:0000313" key="1">
    <source>
        <dbReference type="EMBL" id="KAI4820074.1"/>
    </source>
</evidence>
<dbReference type="Proteomes" id="UP001057452">
    <property type="component" value="Chromosome 9"/>
</dbReference>
<reference evidence="1" key="1">
    <citation type="submission" date="2022-05" db="EMBL/GenBank/DDBJ databases">
        <title>Chromosome-level genome of Chaenocephalus aceratus.</title>
        <authorList>
            <person name="Park H."/>
        </authorList>
    </citation>
    <scope>NUCLEOTIDE SEQUENCE</scope>
    <source>
        <strain evidence="1">KU_202001</strain>
    </source>
</reference>
<organism evidence="1 2">
    <name type="scientific">Chaenocephalus aceratus</name>
    <name type="common">Blackfin icefish</name>
    <name type="synonym">Chaenichthys aceratus</name>
    <dbReference type="NCBI Taxonomy" id="36190"/>
    <lineage>
        <taxon>Eukaryota</taxon>
        <taxon>Metazoa</taxon>
        <taxon>Chordata</taxon>
        <taxon>Craniata</taxon>
        <taxon>Vertebrata</taxon>
        <taxon>Euteleostomi</taxon>
        <taxon>Actinopterygii</taxon>
        <taxon>Neopterygii</taxon>
        <taxon>Teleostei</taxon>
        <taxon>Neoteleostei</taxon>
        <taxon>Acanthomorphata</taxon>
        <taxon>Eupercaria</taxon>
        <taxon>Perciformes</taxon>
        <taxon>Notothenioidei</taxon>
        <taxon>Channichthyidae</taxon>
        <taxon>Chaenocephalus</taxon>
    </lineage>
</organism>